<dbReference type="InParanoid" id="A0A1H9DNE0"/>
<name>A0A1H9DNE0_9BACT</name>
<dbReference type="EMBL" id="FOFB01000006">
    <property type="protein sequence ID" value="SEQ14919.1"/>
    <property type="molecule type" value="Genomic_DNA"/>
</dbReference>
<dbReference type="Proteomes" id="UP000199021">
    <property type="component" value="Unassembled WGS sequence"/>
</dbReference>
<gene>
    <name evidence="2" type="ORF">SAMN05444359_10669</name>
</gene>
<evidence type="ECO:0008006" key="4">
    <source>
        <dbReference type="Google" id="ProtNLM"/>
    </source>
</evidence>
<evidence type="ECO:0000313" key="3">
    <source>
        <dbReference type="Proteomes" id="UP000199021"/>
    </source>
</evidence>
<reference evidence="3" key="1">
    <citation type="submission" date="2016-10" db="EMBL/GenBank/DDBJ databases">
        <authorList>
            <person name="Varghese N."/>
            <person name="Submissions S."/>
        </authorList>
    </citation>
    <scope>NUCLEOTIDE SEQUENCE [LARGE SCALE GENOMIC DNA]</scope>
    <source>
        <strain evidence="3">DSM 24740</strain>
    </source>
</reference>
<evidence type="ECO:0000313" key="2">
    <source>
        <dbReference type="EMBL" id="SEQ14919.1"/>
    </source>
</evidence>
<dbReference type="OrthoDB" id="1492246at2"/>
<evidence type="ECO:0000256" key="1">
    <source>
        <dbReference type="SAM" id="SignalP"/>
    </source>
</evidence>
<feature type="chain" id="PRO_5011594160" description="Adhesin" evidence="1">
    <location>
        <begin position="20"/>
        <end position="255"/>
    </location>
</feature>
<dbReference type="STRING" id="478744.SAMN05444359_10669"/>
<feature type="signal peptide" evidence="1">
    <location>
        <begin position="1"/>
        <end position="19"/>
    </location>
</feature>
<accession>A0A1H9DNE0</accession>
<proteinExistence type="predicted"/>
<keyword evidence="3" id="KW-1185">Reference proteome</keyword>
<dbReference type="AlphaFoldDB" id="A0A1H9DNE0"/>
<keyword evidence="1" id="KW-0732">Signal</keyword>
<organism evidence="2 3">
    <name type="scientific">Neolewinella agarilytica</name>
    <dbReference type="NCBI Taxonomy" id="478744"/>
    <lineage>
        <taxon>Bacteria</taxon>
        <taxon>Pseudomonadati</taxon>
        <taxon>Bacteroidota</taxon>
        <taxon>Saprospiria</taxon>
        <taxon>Saprospirales</taxon>
        <taxon>Lewinellaceae</taxon>
        <taxon>Neolewinella</taxon>
    </lineage>
</organism>
<sequence>MLRSILITLFLLSGLFAHAQSDQQEIALEGALEVLIQASFSSVSVSTGSIDKVSLNHVLEVDNEGRADLRKLRLKRENGVLTIIEVLPTAAAMNKEFPDHKGGMLTGAREGGAGIFNDVMVNSLLEVVVPEGIKVRVETIYGGIVATNVAGLVSARARYGKVEIAYTDGNQVPDLDLYSNYGAVDVTLPATAGASLDLLTRYGELMTDLDISIDKSMSEAKNFYERVIGSLGTGGSLLKCEAPYGDVYLRQGKTD</sequence>
<protein>
    <recommendedName>
        <fullName evidence="4">Adhesin</fullName>
    </recommendedName>
</protein>
<dbReference type="RefSeq" id="WP_090166682.1">
    <property type="nucleotide sequence ID" value="NZ_FOFB01000006.1"/>
</dbReference>